<evidence type="ECO:0000313" key="1">
    <source>
        <dbReference type="EMBL" id="CAL4085325.1"/>
    </source>
</evidence>
<organism evidence="1 2">
    <name type="scientific">Meganyctiphanes norvegica</name>
    <name type="common">Northern krill</name>
    <name type="synonym">Thysanopoda norvegica</name>
    <dbReference type="NCBI Taxonomy" id="48144"/>
    <lineage>
        <taxon>Eukaryota</taxon>
        <taxon>Metazoa</taxon>
        <taxon>Ecdysozoa</taxon>
        <taxon>Arthropoda</taxon>
        <taxon>Crustacea</taxon>
        <taxon>Multicrustacea</taxon>
        <taxon>Malacostraca</taxon>
        <taxon>Eumalacostraca</taxon>
        <taxon>Eucarida</taxon>
        <taxon>Euphausiacea</taxon>
        <taxon>Euphausiidae</taxon>
        <taxon>Meganyctiphanes</taxon>
    </lineage>
</organism>
<dbReference type="SUPFAM" id="SSF52047">
    <property type="entry name" value="RNI-like"/>
    <property type="match status" value="1"/>
</dbReference>
<evidence type="ECO:0000313" key="2">
    <source>
        <dbReference type="Proteomes" id="UP001497623"/>
    </source>
</evidence>
<accession>A0AAV2QL36</accession>
<reference evidence="1 2" key="1">
    <citation type="submission" date="2024-05" db="EMBL/GenBank/DDBJ databases">
        <authorList>
            <person name="Wallberg A."/>
        </authorList>
    </citation>
    <scope>NUCLEOTIDE SEQUENCE [LARGE SCALE GENOMIC DNA]</scope>
</reference>
<gene>
    <name evidence="1" type="ORF">MNOR_LOCUS12649</name>
</gene>
<dbReference type="EMBL" id="CAXKWB010006979">
    <property type="protein sequence ID" value="CAL4085325.1"/>
    <property type="molecule type" value="Genomic_DNA"/>
</dbReference>
<name>A0AAV2QL36_MEGNR</name>
<dbReference type="AlphaFoldDB" id="A0AAV2QL36"/>
<dbReference type="GO" id="GO:0031146">
    <property type="term" value="P:SCF-dependent proteasomal ubiquitin-dependent protein catabolic process"/>
    <property type="evidence" value="ECO:0007669"/>
    <property type="project" value="TreeGrafter"/>
</dbReference>
<keyword evidence="2" id="KW-1185">Reference proteome</keyword>
<sequence length="515" mass="58745">MPPKKVVPTLQTLSQESVLFRVCEIILSEIYFSDDDRWSQWTDEPPELSVMLKLVCEYLSENLSPCILENLLNDILKKEEAVEPTVRLIAIQMLLVNGVRNLVTGNFPSTYYSLVLQSIAKCGEGLTKLDLRGVWIHNFDNKFHLLRSLRKLVNIKHLTLRYNVDDEILNALGKYCSRLEMLDICGSKNISEEGLINLCKNPNRVAVGQLSETLKILKIGGPAALKMPPELIAVILKHIPNITSLGPYEHTGRAIEQVLKETPDKKFGLRYMHDTLTSMQKYVSIKKSCPNLQSVYFDGPKSEVLEQLGLSKNLSEIKLNRIKWDDLKAMLENIGKQLRSLFLLTVWGQIDLVKLGSLCPNLYRLEMHRVELICDDDHHETAFNNLIELYIYSTKISTYCIKLLLNQCINIEHLTLGQCGYLTDLSVINSLKEHSLLNVREIWFGIATELTMETIQALMEHCPNLKSLGNVGHWNVYPDDLDFLRVQLFLNNCDLKLHEFSPQGDAEEVIIAMPQ</sequence>
<dbReference type="PANTHER" id="PTHR13318">
    <property type="entry name" value="PARTNER OF PAIRED, ISOFORM B-RELATED"/>
    <property type="match status" value="1"/>
</dbReference>
<proteinExistence type="predicted"/>
<dbReference type="Gene3D" id="3.80.10.10">
    <property type="entry name" value="Ribonuclease Inhibitor"/>
    <property type="match status" value="2"/>
</dbReference>
<dbReference type="InterPro" id="IPR006553">
    <property type="entry name" value="Leu-rich_rpt_Cys-con_subtyp"/>
</dbReference>
<dbReference type="Proteomes" id="UP001497623">
    <property type="component" value="Unassembled WGS sequence"/>
</dbReference>
<dbReference type="InterPro" id="IPR032675">
    <property type="entry name" value="LRR_dom_sf"/>
</dbReference>
<dbReference type="SMART" id="SM00367">
    <property type="entry name" value="LRR_CC"/>
    <property type="match status" value="2"/>
</dbReference>
<comment type="caution">
    <text evidence="1">The sequence shown here is derived from an EMBL/GenBank/DDBJ whole genome shotgun (WGS) entry which is preliminary data.</text>
</comment>
<protein>
    <submittedName>
        <fullName evidence="1">Uncharacterized protein</fullName>
    </submittedName>
</protein>
<dbReference type="GO" id="GO:0019005">
    <property type="term" value="C:SCF ubiquitin ligase complex"/>
    <property type="evidence" value="ECO:0007669"/>
    <property type="project" value="TreeGrafter"/>
</dbReference>